<dbReference type="Gene3D" id="3.40.50.1000">
    <property type="entry name" value="HAD superfamily/HAD-like"/>
    <property type="match status" value="1"/>
</dbReference>
<dbReference type="Proteomes" id="UP001500166">
    <property type="component" value="Unassembled WGS sequence"/>
</dbReference>
<dbReference type="SUPFAM" id="SSF56784">
    <property type="entry name" value="HAD-like"/>
    <property type="match status" value="1"/>
</dbReference>
<dbReference type="PROSITE" id="PS01229">
    <property type="entry name" value="COF_2"/>
    <property type="match status" value="1"/>
</dbReference>
<dbReference type="Pfam" id="PF08282">
    <property type="entry name" value="Hydrolase_3"/>
    <property type="match status" value="1"/>
</dbReference>
<reference evidence="3" key="1">
    <citation type="journal article" date="2019" name="Int. J. Syst. Evol. Microbiol.">
        <title>The Global Catalogue of Microorganisms (GCM) 10K type strain sequencing project: providing services to taxonomists for standard genome sequencing and annotation.</title>
        <authorList>
            <consortium name="The Broad Institute Genomics Platform"/>
            <consortium name="The Broad Institute Genome Sequencing Center for Infectious Disease"/>
            <person name="Wu L."/>
            <person name="Ma J."/>
        </authorList>
    </citation>
    <scope>NUCLEOTIDE SEQUENCE [LARGE SCALE GENOMIC DNA]</scope>
    <source>
        <strain evidence="3">JCM 15914</strain>
    </source>
</reference>
<feature type="region of interest" description="Disordered" evidence="1">
    <location>
        <begin position="272"/>
        <end position="303"/>
    </location>
</feature>
<dbReference type="RefSeq" id="WP_165189357.1">
    <property type="nucleotide sequence ID" value="NZ_BAAAQA010000036.1"/>
</dbReference>
<dbReference type="InterPro" id="IPR006379">
    <property type="entry name" value="HAD-SF_hydro_IIB"/>
</dbReference>
<keyword evidence="3" id="KW-1185">Reference proteome</keyword>
<evidence type="ECO:0000313" key="3">
    <source>
        <dbReference type="Proteomes" id="UP001500166"/>
    </source>
</evidence>
<dbReference type="InterPro" id="IPR023214">
    <property type="entry name" value="HAD_sf"/>
</dbReference>
<dbReference type="Gene3D" id="3.30.1240.10">
    <property type="match status" value="1"/>
</dbReference>
<dbReference type="SFLD" id="SFLDS00003">
    <property type="entry name" value="Haloacid_Dehalogenase"/>
    <property type="match status" value="1"/>
</dbReference>
<comment type="caution">
    <text evidence="2">The sequence shown here is derived from an EMBL/GenBank/DDBJ whole genome shotgun (WGS) entry which is preliminary data.</text>
</comment>
<evidence type="ECO:0000313" key="2">
    <source>
        <dbReference type="EMBL" id="GAA2123612.1"/>
    </source>
</evidence>
<accession>A0ABP5K1W6</accession>
<evidence type="ECO:0000256" key="1">
    <source>
        <dbReference type="SAM" id="MobiDB-lite"/>
    </source>
</evidence>
<organism evidence="2 3">
    <name type="scientific">Kocuria atrinae</name>
    <dbReference type="NCBI Taxonomy" id="592377"/>
    <lineage>
        <taxon>Bacteria</taxon>
        <taxon>Bacillati</taxon>
        <taxon>Actinomycetota</taxon>
        <taxon>Actinomycetes</taxon>
        <taxon>Micrococcales</taxon>
        <taxon>Micrococcaceae</taxon>
        <taxon>Kocuria</taxon>
    </lineage>
</organism>
<keyword evidence="2" id="KW-0378">Hydrolase</keyword>
<proteinExistence type="predicted"/>
<dbReference type="PANTHER" id="PTHR10000:SF8">
    <property type="entry name" value="HAD SUPERFAMILY HYDROLASE-LIKE, TYPE 3"/>
    <property type="match status" value="1"/>
</dbReference>
<dbReference type="CDD" id="cd07516">
    <property type="entry name" value="HAD_Pase"/>
    <property type="match status" value="1"/>
</dbReference>
<dbReference type="GO" id="GO:0016787">
    <property type="term" value="F:hydrolase activity"/>
    <property type="evidence" value="ECO:0007669"/>
    <property type="project" value="UniProtKB-KW"/>
</dbReference>
<dbReference type="NCBIfam" id="TIGR01484">
    <property type="entry name" value="HAD-SF-IIB"/>
    <property type="match status" value="1"/>
</dbReference>
<sequence length="303" mass="32506">MPPEYQLVAFDMDGTLLDSTKDLQPGTRRAFEAMRAAGTRIMLASGRPIPGLKGLASKLNLGQDLVLAGMNGSIVVDQATNREIARHPMPLNIARALIAVAKRHDVLVMIPHDDELLVEDPSDTHAQHEATSNKLSIRHVDDLTELDVKPTKVLLVGERDITDPLLDELNRTYGDQVELAYSSPLYLEATAAGIHKGSAITDYCEAEGIPLSRVMAFGDNGNDIGMLRTAGLGVAMGNGIPEAKAAADLVTTSHDDEGIARVLSRYFDVDTSDVPGLSEAPHPETNETDDAARPTNPTGRTLT</sequence>
<gene>
    <name evidence="2" type="ORF">GCM10009824_27540</name>
</gene>
<name>A0ABP5K1W6_9MICC</name>
<dbReference type="InterPro" id="IPR000150">
    <property type="entry name" value="Cof"/>
</dbReference>
<dbReference type="EMBL" id="BAAAQA010000036">
    <property type="protein sequence ID" value="GAA2123612.1"/>
    <property type="molecule type" value="Genomic_DNA"/>
</dbReference>
<dbReference type="PANTHER" id="PTHR10000">
    <property type="entry name" value="PHOSPHOSERINE PHOSPHATASE"/>
    <property type="match status" value="1"/>
</dbReference>
<dbReference type="SFLD" id="SFLDG01140">
    <property type="entry name" value="C2.B:_Phosphomannomutase_and_P"/>
    <property type="match status" value="1"/>
</dbReference>
<dbReference type="InterPro" id="IPR036412">
    <property type="entry name" value="HAD-like_sf"/>
</dbReference>
<dbReference type="NCBIfam" id="TIGR00099">
    <property type="entry name" value="Cof-subfamily"/>
    <property type="match status" value="1"/>
</dbReference>
<protein>
    <submittedName>
        <fullName evidence="2">Cof-type HAD-IIB family hydrolase</fullName>
    </submittedName>
</protein>